<dbReference type="EC" id="2.4.2.-" evidence="1"/>
<keyword evidence="5" id="KW-1185">Reference proteome</keyword>
<evidence type="ECO:0000313" key="5">
    <source>
        <dbReference type="Proteomes" id="UP001497623"/>
    </source>
</evidence>
<dbReference type="SUPFAM" id="SSF56399">
    <property type="entry name" value="ADP-ribosylation"/>
    <property type="match status" value="1"/>
</dbReference>
<dbReference type="GO" id="GO:0003950">
    <property type="term" value="F:NAD+ poly-ADP-ribosyltransferase activity"/>
    <property type="evidence" value="ECO:0007669"/>
    <property type="project" value="UniProtKB-UniRule"/>
</dbReference>
<reference evidence="4 5" key="1">
    <citation type="submission" date="2024-05" db="EMBL/GenBank/DDBJ databases">
        <authorList>
            <person name="Wallberg A."/>
        </authorList>
    </citation>
    <scope>NUCLEOTIDE SEQUENCE [LARGE SCALE GENOMIC DNA]</scope>
</reference>
<dbReference type="GO" id="GO:0005634">
    <property type="term" value="C:nucleus"/>
    <property type="evidence" value="ECO:0007669"/>
    <property type="project" value="TreeGrafter"/>
</dbReference>
<evidence type="ECO:0000259" key="3">
    <source>
        <dbReference type="PROSITE" id="PS51059"/>
    </source>
</evidence>
<dbReference type="Pfam" id="PF00644">
    <property type="entry name" value="PARP"/>
    <property type="match status" value="1"/>
</dbReference>
<gene>
    <name evidence="4" type="ORF">MNOR_LOCUS29222</name>
</gene>
<proteinExistence type="predicted"/>
<keyword evidence="1" id="KW-0328">Glycosyltransferase</keyword>
<evidence type="ECO:0000256" key="1">
    <source>
        <dbReference type="RuleBase" id="RU362114"/>
    </source>
</evidence>
<dbReference type="PANTHER" id="PTHR45740:SF2">
    <property type="entry name" value="POLY [ADP-RIBOSE] POLYMERASE"/>
    <property type="match status" value="1"/>
</dbReference>
<dbReference type="PANTHER" id="PTHR45740">
    <property type="entry name" value="POLY [ADP-RIBOSE] POLYMERASE"/>
    <property type="match status" value="1"/>
</dbReference>
<evidence type="ECO:0000313" key="4">
    <source>
        <dbReference type="EMBL" id="CAL4142950.1"/>
    </source>
</evidence>
<organism evidence="4 5">
    <name type="scientific">Meganyctiphanes norvegica</name>
    <name type="common">Northern krill</name>
    <name type="synonym">Thysanopoda norvegica</name>
    <dbReference type="NCBI Taxonomy" id="48144"/>
    <lineage>
        <taxon>Eukaryota</taxon>
        <taxon>Metazoa</taxon>
        <taxon>Ecdysozoa</taxon>
        <taxon>Arthropoda</taxon>
        <taxon>Crustacea</taxon>
        <taxon>Multicrustacea</taxon>
        <taxon>Malacostraca</taxon>
        <taxon>Eumalacostraca</taxon>
        <taxon>Eucarida</taxon>
        <taxon>Euphausiacea</taxon>
        <taxon>Euphausiidae</taxon>
        <taxon>Meganyctiphanes</taxon>
    </lineage>
</organism>
<dbReference type="InterPro" id="IPR051712">
    <property type="entry name" value="ARTD-AVP"/>
</dbReference>
<sequence>MGGNSDEDDILELPSIGVDYPQKITSTLLYSRGRGGTGVVKAGHILSASITMEVGTKGFPRKNRGLTTTFLQSQEPGIVPSANMVPTASTGSEDNNKTRVSRFISGKWQSAGPKNIIPLLNNTNVIPVLGRNTIGALSSTKKRRQEEFINGYSIEVVDLDNELPDLFTPESRLMMKKKKKSKKGRVKKKNIEINSTGSKMGPKKKPDSAMKHNNNSNSPVDVLGHRNNSPEFSGYISPKIERVNKTKMAKNSTGKKTSPKKFKIAMNVVNAIMALPNGDNLNKNESSGHYSAQPQNIPADLGTDEFNINKNLSLHHWTPMPNKKGFIRVELLSSLNEYKQIIEIVNGGISNITKIERVQNKFLWNALLNKIHVMTEVYCGNKERVNVQLLFHGTSRSVINVICAENFDTCLHGAATGIKYGQGAYFSPYANVSDKYCRAERSGNKYMFVARVAVGTKARGHSNLARPPINPTTGRPYDSTVDDINKTNVIVKYDNQEFYPEYLITYK</sequence>
<feature type="compositionally biased region" description="Basic residues" evidence="2">
    <location>
        <begin position="175"/>
        <end position="188"/>
    </location>
</feature>
<protein>
    <recommendedName>
        <fullName evidence="1">Poly [ADP-ribose] polymerase</fullName>
        <shortName evidence="1">PARP</shortName>
        <ecNumber evidence="1">2.4.2.-</ecNumber>
    </recommendedName>
</protein>
<evidence type="ECO:0000256" key="2">
    <source>
        <dbReference type="SAM" id="MobiDB-lite"/>
    </source>
</evidence>
<dbReference type="Proteomes" id="UP001497623">
    <property type="component" value="Unassembled WGS sequence"/>
</dbReference>
<dbReference type="InterPro" id="IPR012317">
    <property type="entry name" value="Poly(ADP-ribose)pol_cat_dom"/>
</dbReference>
<feature type="domain" description="PARP catalytic" evidence="3">
    <location>
        <begin position="311"/>
        <end position="507"/>
    </location>
</feature>
<dbReference type="EMBL" id="CAXKWB010033460">
    <property type="protein sequence ID" value="CAL4142950.1"/>
    <property type="molecule type" value="Genomic_DNA"/>
</dbReference>
<comment type="caution">
    <text evidence="4">The sequence shown here is derived from an EMBL/GenBank/DDBJ whole genome shotgun (WGS) entry which is preliminary data.</text>
</comment>
<accession>A0AAV2RTX7</accession>
<name>A0AAV2RTX7_MEGNR</name>
<feature type="region of interest" description="Disordered" evidence="2">
    <location>
        <begin position="175"/>
        <end position="222"/>
    </location>
</feature>
<keyword evidence="1" id="KW-0808">Transferase</keyword>
<dbReference type="Gene3D" id="3.90.228.10">
    <property type="match status" value="1"/>
</dbReference>
<keyword evidence="1" id="KW-0520">NAD</keyword>
<dbReference type="GO" id="GO:1990404">
    <property type="term" value="F:NAD+-protein mono-ADP-ribosyltransferase activity"/>
    <property type="evidence" value="ECO:0007669"/>
    <property type="project" value="TreeGrafter"/>
</dbReference>
<dbReference type="PROSITE" id="PS51059">
    <property type="entry name" value="PARP_CATALYTIC"/>
    <property type="match status" value="1"/>
</dbReference>
<dbReference type="AlphaFoldDB" id="A0AAV2RTX7"/>